<proteinExistence type="predicted"/>
<sequence length="147" mass="16296">MRVLIRVRYGECDAQGVLFNARYMDLVDVAFTEFERVVWGGHAVLLDAGLDTQVVSMKIDWTAPARFDDVLDLELSVDRIGRTSMTLRAEFRQFGDDSSLATALVTYVLIHSDEGGKTPIPSWLRQALDRGAQDVCIDLAGTESDVA</sequence>
<dbReference type="OrthoDB" id="9799036at2"/>
<dbReference type="EMBL" id="QEQK01000008">
    <property type="protein sequence ID" value="PWN55882.1"/>
    <property type="molecule type" value="Genomic_DNA"/>
</dbReference>
<keyword evidence="2" id="KW-1185">Reference proteome</keyword>
<dbReference type="CDD" id="cd00586">
    <property type="entry name" value="4HBT"/>
    <property type="match status" value="1"/>
</dbReference>
<dbReference type="RefSeq" id="WP_109720492.1">
    <property type="nucleotide sequence ID" value="NZ_QEQK01000008.1"/>
</dbReference>
<gene>
    <name evidence="1" type="ORF">DEH80_10730</name>
</gene>
<dbReference type="SUPFAM" id="SSF54637">
    <property type="entry name" value="Thioesterase/thiol ester dehydrase-isomerase"/>
    <property type="match status" value="1"/>
</dbReference>
<dbReference type="Pfam" id="PF13279">
    <property type="entry name" value="4HBT_2"/>
    <property type="match status" value="1"/>
</dbReference>
<name>A0A363UKC8_9GAMM</name>
<organism evidence="1 2">
    <name type="scientific">Abyssibacter profundi</name>
    <dbReference type="NCBI Taxonomy" id="2182787"/>
    <lineage>
        <taxon>Bacteria</taxon>
        <taxon>Pseudomonadati</taxon>
        <taxon>Pseudomonadota</taxon>
        <taxon>Gammaproteobacteria</taxon>
        <taxon>Chromatiales</taxon>
        <taxon>Oceanococcaceae</taxon>
        <taxon>Abyssibacter</taxon>
    </lineage>
</organism>
<reference evidence="1 2" key="1">
    <citation type="submission" date="2018-05" db="EMBL/GenBank/DDBJ databases">
        <title>Abyssibacter profundi OUC007T gen. nov., sp. nov, a marine bacterium isolated from seawater of the Mariana Trench.</title>
        <authorList>
            <person name="Zhou S."/>
        </authorList>
    </citation>
    <scope>NUCLEOTIDE SEQUENCE [LARGE SCALE GENOMIC DNA]</scope>
    <source>
        <strain evidence="1 2">OUC007</strain>
    </source>
</reference>
<evidence type="ECO:0000313" key="2">
    <source>
        <dbReference type="Proteomes" id="UP000251800"/>
    </source>
</evidence>
<dbReference type="InterPro" id="IPR029069">
    <property type="entry name" value="HotDog_dom_sf"/>
</dbReference>
<protein>
    <submittedName>
        <fullName evidence="1">Acyl-CoA thioesterase</fullName>
    </submittedName>
</protein>
<dbReference type="AlphaFoldDB" id="A0A363UKC8"/>
<evidence type="ECO:0000313" key="1">
    <source>
        <dbReference type="EMBL" id="PWN55882.1"/>
    </source>
</evidence>
<dbReference type="Gene3D" id="3.10.129.10">
    <property type="entry name" value="Hotdog Thioesterase"/>
    <property type="match status" value="1"/>
</dbReference>
<accession>A0A363UKC8</accession>
<dbReference type="Proteomes" id="UP000251800">
    <property type="component" value="Unassembled WGS sequence"/>
</dbReference>
<comment type="caution">
    <text evidence="1">The sequence shown here is derived from an EMBL/GenBank/DDBJ whole genome shotgun (WGS) entry which is preliminary data.</text>
</comment>